<keyword evidence="9 12" id="KW-0406">Ion transport</keyword>
<keyword evidence="3 12" id="KW-0813">Transport</keyword>
<dbReference type="Gene3D" id="2.40.128.330">
    <property type="match status" value="1"/>
</dbReference>
<comment type="caution">
    <text evidence="14">The sequence shown here is derived from an EMBL/GenBank/DDBJ whole genome shotgun (WGS) entry which is preliminary data.</text>
</comment>
<evidence type="ECO:0000256" key="5">
    <source>
        <dbReference type="ARBA" id="ARBA00022792"/>
    </source>
</evidence>
<organism evidence="14 15">
    <name type="scientific">Mycena belliarum</name>
    <dbReference type="NCBI Taxonomy" id="1033014"/>
    <lineage>
        <taxon>Eukaryota</taxon>
        <taxon>Fungi</taxon>
        <taxon>Dikarya</taxon>
        <taxon>Basidiomycota</taxon>
        <taxon>Agaricomycotina</taxon>
        <taxon>Agaricomycetes</taxon>
        <taxon>Agaricomycetidae</taxon>
        <taxon>Agaricales</taxon>
        <taxon>Marasmiineae</taxon>
        <taxon>Mycenaceae</taxon>
        <taxon>Mycena</taxon>
    </lineage>
</organism>
<evidence type="ECO:0000256" key="4">
    <source>
        <dbReference type="ARBA" id="ARBA00022692"/>
    </source>
</evidence>
<evidence type="ECO:0000313" key="14">
    <source>
        <dbReference type="EMBL" id="KAJ7074957.1"/>
    </source>
</evidence>
<dbReference type="PANTHER" id="PTHR13890">
    <property type="entry name" value="RNA SPLICING PROTEIN MRS2, MITOCHONDRIAL"/>
    <property type="match status" value="1"/>
</dbReference>
<feature type="transmembrane region" description="Helical" evidence="12">
    <location>
        <begin position="404"/>
        <end position="422"/>
    </location>
</feature>
<protein>
    <recommendedName>
        <fullName evidence="12">Magnesium transporter</fullName>
    </recommendedName>
</protein>
<evidence type="ECO:0000256" key="2">
    <source>
        <dbReference type="ARBA" id="ARBA00009765"/>
    </source>
</evidence>
<evidence type="ECO:0000256" key="10">
    <source>
        <dbReference type="ARBA" id="ARBA00023128"/>
    </source>
</evidence>
<feature type="coiled-coil region" evidence="13">
    <location>
        <begin position="308"/>
        <end position="378"/>
    </location>
</feature>
<dbReference type="InterPro" id="IPR039204">
    <property type="entry name" value="MRS2-like"/>
</dbReference>
<evidence type="ECO:0000256" key="9">
    <source>
        <dbReference type="ARBA" id="ARBA00023065"/>
    </source>
</evidence>
<comment type="subcellular location">
    <subcellularLocation>
        <location evidence="1 12">Mitochondrion inner membrane</location>
        <topology evidence="1 12">Multi-pass membrane protein</topology>
    </subcellularLocation>
</comment>
<dbReference type="EMBL" id="JARJCN010000107">
    <property type="protein sequence ID" value="KAJ7074957.1"/>
    <property type="molecule type" value="Genomic_DNA"/>
</dbReference>
<keyword evidence="15" id="KW-1185">Reference proteome</keyword>
<dbReference type="CDD" id="cd12823">
    <property type="entry name" value="Mrs2_Mfm1p-like"/>
    <property type="match status" value="1"/>
</dbReference>
<accession>A0AAD6TT98</accession>
<keyword evidence="4 12" id="KW-0812">Transmembrane</keyword>
<keyword evidence="6 12" id="KW-0460">Magnesium</keyword>
<evidence type="ECO:0000256" key="11">
    <source>
        <dbReference type="ARBA" id="ARBA00023136"/>
    </source>
</evidence>
<evidence type="ECO:0000256" key="13">
    <source>
        <dbReference type="SAM" id="Coils"/>
    </source>
</evidence>
<evidence type="ECO:0000256" key="7">
    <source>
        <dbReference type="ARBA" id="ARBA00022946"/>
    </source>
</evidence>
<keyword evidence="13" id="KW-0175">Coiled coil</keyword>
<evidence type="ECO:0000256" key="6">
    <source>
        <dbReference type="ARBA" id="ARBA00022842"/>
    </source>
</evidence>
<comment type="similarity">
    <text evidence="2 12">Belongs to the CorA metal ion transporter (MIT) (TC 1.A.35) family.</text>
</comment>
<sequence>MLLCQLRPGRPAHFHHKLLCGSRMVWRLCSGHVKAATGPSRHPGSPLLWPTRCWQASRPCSASPTRACTTLRFSSTSARLVSRHLVPSAQCRSQMNPSSLPRMLVRNQSWAARRSRTVEFDGLSDIQEEATRAAILEKVMKGRQPTDLMLRCTVLDAEGNVKTASGQFKKSDLCLEHRLNPRDLRKIDSRVPNLVPTILVRKEAILVNVLHIRALVKADSVILFDTYGSTDSRLHSAFLYHLEHNLKTKGSGSPYEFRALESVLLSVLSALEAEMVFIRNLVGGLLAELEDNIDHDRFKRLLHYSRRLASFQNRAKLVEEALEEVLGQDDDLTAMYLTDKKNNIFRELDDHEDLEVLLESFSKQVEEIVNETENIETNVQSTQEIVELILDSNRNSLLALDLKVSIMTMGIGSGALVAGLFGMNLTSQFESHPWAFYATTGFATALAAIVAWSGLRTLAKIRKVGLSNTSNARSKRKPWLPLPLRHRSPDGWS</sequence>
<keyword evidence="8 12" id="KW-1133">Transmembrane helix</keyword>
<reference evidence="14" key="1">
    <citation type="submission" date="2023-03" db="EMBL/GenBank/DDBJ databases">
        <title>Massive genome expansion in bonnet fungi (Mycena s.s.) driven by repeated elements and novel gene families across ecological guilds.</title>
        <authorList>
            <consortium name="Lawrence Berkeley National Laboratory"/>
            <person name="Harder C.B."/>
            <person name="Miyauchi S."/>
            <person name="Viragh M."/>
            <person name="Kuo A."/>
            <person name="Thoen E."/>
            <person name="Andreopoulos B."/>
            <person name="Lu D."/>
            <person name="Skrede I."/>
            <person name="Drula E."/>
            <person name="Henrissat B."/>
            <person name="Morin E."/>
            <person name="Kohler A."/>
            <person name="Barry K."/>
            <person name="LaButti K."/>
            <person name="Morin E."/>
            <person name="Salamov A."/>
            <person name="Lipzen A."/>
            <person name="Mereny Z."/>
            <person name="Hegedus B."/>
            <person name="Baldrian P."/>
            <person name="Stursova M."/>
            <person name="Weitz H."/>
            <person name="Taylor A."/>
            <person name="Grigoriev I.V."/>
            <person name="Nagy L.G."/>
            <person name="Martin F."/>
            <person name="Kauserud H."/>
        </authorList>
    </citation>
    <scope>NUCLEOTIDE SEQUENCE</scope>
    <source>
        <strain evidence="14">CBHHK173m</strain>
    </source>
</reference>
<evidence type="ECO:0000256" key="3">
    <source>
        <dbReference type="ARBA" id="ARBA00022448"/>
    </source>
</evidence>
<dbReference type="AlphaFoldDB" id="A0AAD6TT98"/>
<dbReference type="Proteomes" id="UP001222325">
    <property type="component" value="Unassembled WGS sequence"/>
</dbReference>
<dbReference type="PANTHER" id="PTHR13890:SF0">
    <property type="entry name" value="MAGNESIUM TRANSPORTER MRS2 HOMOLOG, MITOCHONDRIAL"/>
    <property type="match status" value="1"/>
</dbReference>
<evidence type="ECO:0000256" key="8">
    <source>
        <dbReference type="ARBA" id="ARBA00022989"/>
    </source>
</evidence>
<dbReference type="GO" id="GO:0005743">
    <property type="term" value="C:mitochondrial inner membrane"/>
    <property type="evidence" value="ECO:0007669"/>
    <property type="project" value="UniProtKB-SubCell"/>
</dbReference>
<dbReference type="GO" id="GO:0045016">
    <property type="term" value="P:mitochondrial magnesium ion transmembrane transport"/>
    <property type="evidence" value="ECO:0007669"/>
    <property type="project" value="TreeGrafter"/>
</dbReference>
<proteinExistence type="inferred from homology"/>
<dbReference type="Gene3D" id="1.20.58.340">
    <property type="entry name" value="Magnesium transport protein CorA, transmembrane region"/>
    <property type="match status" value="1"/>
</dbReference>
<keyword evidence="5 12" id="KW-0999">Mitochondrion inner membrane</keyword>
<dbReference type="GO" id="GO:0015095">
    <property type="term" value="F:magnesium ion transmembrane transporter activity"/>
    <property type="evidence" value="ECO:0007669"/>
    <property type="project" value="TreeGrafter"/>
</dbReference>
<dbReference type="Pfam" id="PF22099">
    <property type="entry name" value="MRS2-like"/>
    <property type="match status" value="1"/>
</dbReference>
<feature type="transmembrane region" description="Helical" evidence="12">
    <location>
        <begin position="434"/>
        <end position="455"/>
    </location>
</feature>
<evidence type="ECO:0000256" key="1">
    <source>
        <dbReference type="ARBA" id="ARBA00004448"/>
    </source>
</evidence>
<keyword evidence="10" id="KW-0496">Mitochondrion</keyword>
<evidence type="ECO:0000313" key="15">
    <source>
        <dbReference type="Proteomes" id="UP001222325"/>
    </source>
</evidence>
<gene>
    <name evidence="14" type="ORF">B0H15DRAFT_868324</name>
</gene>
<keyword evidence="7" id="KW-0809">Transit peptide</keyword>
<keyword evidence="11 12" id="KW-0472">Membrane</keyword>
<dbReference type="FunFam" id="2.40.128.330:FF:000002">
    <property type="entry name" value="Inner membrane magnesium transporter mrs2"/>
    <property type="match status" value="1"/>
</dbReference>
<evidence type="ECO:0000256" key="12">
    <source>
        <dbReference type="RuleBase" id="RU366042"/>
    </source>
</evidence>
<name>A0AAD6TT98_9AGAR</name>